<dbReference type="Pfam" id="PF00535">
    <property type="entry name" value="Glycos_transf_2"/>
    <property type="match status" value="1"/>
</dbReference>
<feature type="domain" description="Glycosyltransferase 2-like" evidence="1">
    <location>
        <begin position="8"/>
        <end position="154"/>
    </location>
</feature>
<comment type="caution">
    <text evidence="2">The sequence shown here is derived from an EMBL/GenBank/DDBJ whole genome shotgun (WGS) entry which is preliminary data.</text>
</comment>
<protein>
    <submittedName>
        <fullName evidence="2">Glycosyltransferase</fullName>
    </submittedName>
</protein>
<evidence type="ECO:0000313" key="3">
    <source>
        <dbReference type="Proteomes" id="UP000634206"/>
    </source>
</evidence>
<dbReference type="Gene3D" id="3.90.550.10">
    <property type="entry name" value="Spore Coat Polysaccharide Biosynthesis Protein SpsA, Chain A"/>
    <property type="match status" value="1"/>
</dbReference>
<accession>A0AAE2S9C8</accession>
<proteinExistence type="predicted"/>
<gene>
    <name evidence="2" type="ORF">JIN83_01340</name>
</gene>
<keyword evidence="3" id="KW-1185">Reference proteome</keyword>
<organism evidence="2 3">
    <name type="scientific">Oceaniferula flava</name>
    <dbReference type="NCBI Taxonomy" id="2800421"/>
    <lineage>
        <taxon>Bacteria</taxon>
        <taxon>Pseudomonadati</taxon>
        <taxon>Verrucomicrobiota</taxon>
        <taxon>Verrucomicrobiia</taxon>
        <taxon>Verrucomicrobiales</taxon>
        <taxon>Verrucomicrobiaceae</taxon>
        <taxon>Oceaniferula</taxon>
    </lineage>
</organism>
<dbReference type="InterPro" id="IPR001173">
    <property type="entry name" value="Glyco_trans_2-like"/>
</dbReference>
<evidence type="ECO:0000259" key="1">
    <source>
        <dbReference type="Pfam" id="PF00535"/>
    </source>
</evidence>
<dbReference type="EMBL" id="JAENIG010000001">
    <property type="protein sequence ID" value="MBK1853591.1"/>
    <property type="molecule type" value="Genomic_DNA"/>
</dbReference>
<dbReference type="InterPro" id="IPR029044">
    <property type="entry name" value="Nucleotide-diphossugar_trans"/>
</dbReference>
<dbReference type="RefSeq" id="WP_309488187.1">
    <property type="nucleotide sequence ID" value="NZ_JAENIG010000001.1"/>
</dbReference>
<dbReference type="Proteomes" id="UP000634206">
    <property type="component" value="Unassembled WGS sequence"/>
</dbReference>
<dbReference type="InterPro" id="IPR050834">
    <property type="entry name" value="Glycosyltransf_2"/>
</dbReference>
<name>A0AAE2S9C8_9BACT</name>
<dbReference type="AlphaFoldDB" id="A0AAE2S9C8"/>
<dbReference type="SUPFAM" id="SSF53448">
    <property type="entry name" value="Nucleotide-diphospho-sugar transferases"/>
    <property type="match status" value="1"/>
</dbReference>
<sequence length="256" mass="29546">MSAKPRISCIISTYQDADLIEKKISEIQQQTIFDQAEFIFVETGSPARERELIQPYTEQFSNVRLVTTDDRRTLYEAWNLGWEAAQADIVCYSNMDDALHPQCLQQVVETMEADTGIELCSVMIGYQHEESPGEMDSFDVDRLKKLKIGRRAGPFSAWRKNLSEKMGMFDGKYRIIGDLDFWSRAAAANTRAVLIKKVLYLYTIAPSQLSKRMDKSPERKYAADKGVKLQWHPALERTSLLHRKIYRMFPSPYLVK</sequence>
<dbReference type="PANTHER" id="PTHR43685">
    <property type="entry name" value="GLYCOSYLTRANSFERASE"/>
    <property type="match status" value="1"/>
</dbReference>
<evidence type="ECO:0000313" key="2">
    <source>
        <dbReference type="EMBL" id="MBK1853591.1"/>
    </source>
</evidence>
<dbReference type="PANTHER" id="PTHR43685:SF11">
    <property type="entry name" value="GLYCOSYLTRANSFERASE TAGX-RELATED"/>
    <property type="match status" value="1"/>
</dbReference>
<reference evidence="2" key="1">
    <citation type="submission" date="2021-01" db="EMBL/GenBank/DDBJ databases">
        <title>Modified the classification status of verrucomicrobia.</title>
        <authorList>
            <person name="Feng X."/>
        </authorList>
    </citation>
    <scope>NUCLEOTIDE SEQUENCE</scope>
    <source>
        <strain evidence="2">5K15</strain>
    </source>
</reference>